<feature type="transmembrane region" description="Helical" evidence="1">
    <location>
        <begin position="45"/>
        <end position="65"/>
    </location>
</feature>
<proteinExistence type="predicted"/>
<accession>A0A2G6E3L4</accession>
<name>A0A2G6E3L4_9BACT</name>
<dbReference type="AlphaFoldDB" id="A0A2G6E3L4"/>
<protein>
    <submittedName>
        <fullName evidence="2">Uncharacterized protein</fullName>
    </submittedName>
</protein>
<comment type="caution">
    <text evidence="2">The sequence shown here is derived from an EMBL/GenBank/DDBJ whole genome shotgun (WGS) entry which is preliminary data.</text>
</comment>
<organism evidence="2 3">
    <name type="scientific">candidate division KSB3 bacterium</name>
    <dbReference type="NCBI Taxonomy" id="2044937"/>
    <lineage>
        <taxon>Bacteria</taxon>
        <taxon>candidate division KSB3</taxon>
    </lineage>
</organism>
<sequence length="242" mass="27340">MKSKTHKYQKSVDSLELLLIVRGVLILLAILSIAIAMTVTLETLLLFYSVLAIIIAINIFAFLFFRNVDFFKDFSLPKIKVSQIRNLKDWILHLLGGITLTSSNHLRKYPELSVIKIILKKKGEEVYAISLLTAMLSLLYFLVAQFVKSANLSTEKGIVPALLLGFGVLASINQFLMEYRLKKGFYGKNKYEAMDIINFVRKNSGSINFGDRGKPKPLMKREDLEDIKLKIRHSGVVEAPTG</sequence>
<feature type="transmembrane region" description="Helical" evidence="1">
    <location>
        <begin position="20"/>
        <end position="39"/>
    </location>
</feature>
<keyword evidence="1" id="KW-0472">Membrane</keyword>
<keyword evidence="1" id="KW-1133">Transmembrane helix</keyword>
<keyword evidence="1" id="KW-0812">Transmembrane</keyword>
<evidence type="ECO:0000256" key="1">
    <source>
        <dbReference type="SAM" id="Phobius"/>
    </source>
</evidence>
<evidence type="ECO:0000313" key="3">
    <source>
        <dbReference type="Proteomes" id="UP000229740"/>
    </source>
</evidence>
<reference evidence="2 3" key="1">
    <citation type="submission" date="2017-10" db="EMBL/GenBank/DDBJ databases">
        <title>Novel microbial diversity and functional potential in the marine mammal oral microbiome.</title>
        <authorList>
            <person name="Dudek N.K."/>
            <person name="Sun C.L."/>
            <person name="Burstein D."/>
            <person name="Kantor R.S."/>
            <person name="Aliaga Goltsman D.S."/>
            <person name="Bik E.M."/>
            <person name="Thomas B.C."/>
            <person name="Banfield J.F."/>
            <person name="Relman D.A."/>
        </authorList>
    </citation>
    <scope>NUCLEOTIDE SEQUENCE [LARGE SCALE GENOMIC DNA]</scope>
    <source>
        <strain evidence="2">DOLZORAL124_49_17</strain>
    </source>
</reference>
<dbReference type="Proteomes" id="UP000229740">
    <property type="component" value="Unassembled WGS sequence"/>
</dbReference>
<dbReference type="EMBL" id="PDPS01000035">
    <property type="protein sequence ID" value="PID56348.1"/>
    <property type="molecule type" value="Genomic_DNA"/>
</dbReference>
<evidence type="ECO:0000313" key="2">
    <source>
        <dbReference type="EMBL" id="PID56348.1"/>
    </source>
</evidence>
<feature type="transmembrane region" description="Helical" evidence="1">
    <location>
        <begin position="126"/>
        <end position="146"/>
    </location>
</feature>
<gene>
    <name evidence="2" type="ORF">CSB45_11740</name>
</gene>
<feature type="transmembrane region" description="Helical" evidence="1">
    <location>
        <begin position="158"/>
        <end position="176"/>
    </location>
</feature>